<dbReference type="GO" id="GO:0071555">
    <property type="term" value="P:cell wall organization"/>
    <property type="evidence" value="ECO:0007669"/>
    <property type="project" value="UniProtKB-KW"/>
</dbReference>
<dbReference type="GO" id="GO:0009279">
    <property type="term" value="C:cell outer membrane"/>
    <property type="evidence" value="ECO:0007669"/>
    <property type="project" value="TreeGrafter"/>
</dbReference>
<comment type="function">
    <text evidence="1">Lytic transglycosylase with a strong preference for naked glycan strands that lack stem peptides.</text>
</comment>
<dbReference type="InterPro" id="IPR009009">
    <property type="entry name" value="RlpA-like_DPBB"/>
</dbReference>
<evidence type="ECO:0000313" key="4">
    <source>
        <dbReference type="EMBL" id="GGG21904.1"/>
    </source>
</evidence>
<dbReference type="Gene3D" id="2.40.40.10">
    <property type="entry name" value="RlpA-like domain"/>
    <property type="match status" value="1"/>
</dbReference>
<dbReference type="AlphaFoldDB" id="A0A8J2Z8W6"/>
<dbReference type="PANTHER" id="PTHR34183:SF1">
    <property type="entry name" value="ENDOLYTIC PEPTIDOGLYCAN TRANSGLYCOSYLASE RLPA"/>
    <property type="match status" value="1"/>
</dbReference>
<dbReference type="EC" id="4.2.2.-" evidence="1"/>
<dbReference type="InterPro" id="IPR036908">
    <property type="entry name" value="RlpA-like_sf"/>
</dbReference>
<dbReference type="CDD" id="cd22268">
    <property type="entry name" value="DPBB_RlpA-like"/>
    <property type="match status" value="1"/>
</dbReference>
<dbReference type="InterPro" id="IPR007730">
    <property type="entry name" value="SPOR-like_dom"/>
</dbReference>
<dbReference type="EMBL" id="BMKS01000002">
    <property type="protein sequence ID" value="GGG21904.1"/>
    <property type="molecule type" value="Genomic_DNA"/>
</dbReference>
<comment type="caution">
    <text evidence="4">The sequence shown here is derived from an EMBL/GenBank/DDBJ whole genome shotgun (WGS) entry which is preliminary data.</text>
</comment>
<evidence type="ECO:0000259" key="3">
    <source>
        <dbReference type="PROSITE" id="PS51724"/>
    </source>
</evidence>
<organism evidence="4 5">
    <name type="scientific">Caldovatus sediminis</name>
    <dbReference type="NCBI Taxonomy" id="2041189"/>
    <lineage>
        <taxon>Bacteria</taxon>
        <taxon>Pseudomonadati</taxon>
        <taxon>Pseudomonadota</taxon>
        <taxon>Alphaproteobacteria</taxon>
        <taxon>Acetobacterales</taxon>
        <taxon>Roseomonadaceae</taxon>
        <taxon>Caldovatus</taxon>
    </lineage>
</organism>
<dbReference type="HAMAP" id="MF_02071">
    <property type="entry name" value="RlpA"/>
    <property type="match status" value="1"/>
</dbReference>
<dbReference type="Pfam" id="PF03330">
    <property type="entry name" value="DPBB_1"/>
    <property type="match status" value="1"/>
</dbReference>
<proteinExistence type="inferred from homology"/>
<dbReference type="PANTHER" id="PTHR34183">
    <property type="entry name" value="ENDOLYTIC PEPTIDOGLYCAN TRANSGLYCOSYLASE RLPA"/>
    <property type="match status" value="1"/>
</dbReference>
<dbReference type="PROSITE" id="PS51724">
    <property type="entry name" value="SPOR"/>
    <property type="match status" value="1"/>
</dbReference>
<dbReference type="Gene3D" id="3.30.70.1070">
    <property type="entry name" value="Sporulation related repeat"/>
    <property type="match status" value="1"/>
</dbReference>
<dbReference type="InterPro" id="IPR034718">
    <property type="entry name" value="RlpA"/>
</dbReference>
<feature type="region of interest" description="Disordered" evidence="2">
    <location>
        <begin position="179"/>
        <end position="225"/>
    </location>
</feature>
<protein>
    <recommendedName>
        <fullName evidence="1">Endolytic peptidoglycan transglycosylase RlpA</fullName>
        <ecNumber evidence="1">4.2.2.-</ecNumber>
    </recommendedName>
</protein>
<sequence>MVALLLFAATGCAAPAPAPRYVVGPPYPLGGEWHYPREDFALVETGLAVVAPDARPGRVTANGERHDPGRPSAAHRTLQLPAALRVTNLENGRALLLRVNDRGPAHIGRVVELSRRAAELLGIPPGGTARVRIAVAPEESRALAASLRASGGADPADPAASPAPILVAAAPRAAVAAEALPPPPGARAAATDAARPAAMPAQAAAPSRSAPPPPAFPERVEQEAPAPGHLLVETGTFSRRDSAAQQALRLAALGARLEPVGGGRQRQFRVRIGPLATVAEADRVLERVRASGVSGARILVDDAVR</sequence>
<evidence type="ECO:0000313" key="5">
    <source>
        <dbReference type="Proteomes" id="UP000597507"/>
    </source>
</evidence>
<keyword evidence="5" id="KW-1185">Reference proteome</keyword>
<dbReference type="InterPro" id="IPR036680">
    <property type="entry name" value="SPOR-like_sf"/>
</dbReference>
<dbReference type="GO" id="GO:0008932">
    <property type="term" value="F:lytic endotransglycosylase activity"/>
    <property type="evidence" value="ECO:0007669"/>
    <property type="project" value="UniProtKB-UniRule"/>
</dbReference>
<dbReference type="SUPFAM" id="SSF110997">
    <property type="entry name" value="Sporulation related repeat"/>
    <property type="match status" value="1"/>
</dbReference>
<dbReference type="Proteomes" id="UP000597507">
    <property type="component" value="Unassembled WGS sequence"/>
</dbReference>
<feature type="compositionally biased region" description="Low complexity" evidence="2">
    <location>
        <begin position="186"/>
        <end position="208"/>
    </location>
</feature>
<accession>A0A8J2Z8W6</accession>
<reference evidence="4 5" key="1">
    <citation type="journal article" date="2014" name="Int. J. Syst. Evol. Microbiol.">
        <title>Complete genome sequence of Corynebacterium casei LMG S-19264T (=DSM 44701T), isolated from a smear-ripened cheese.</title>
        <authorList>
            <consortium name="US DOE Joint Genome Institute (JGI-PGF)"/>
            <person name="Walter F."/>
            <person name="Albersmeier A."/>
            <person name="Kalinowski J."/>
            <person name="Ruckert C."/>
        </authorList>
    </citation>
    <scope>NUCLEOTIDE SEQUENCE [LARGE SCALE GENOMIC DNA]</scope>
    <source>
        <strain evidence="4 5">CGMCC 1.16330</strain>
    </source>
</reference>
<evidence type="ECO:0000256" key="1">
    <source>
        <dbReference type="HAMAP-Rule" id="MF_02071"/>
    </source>
</evidence>
<dbReference type="GO" id="GO:0042834">
    <property type="term" value="F:peptidoglycan binding"/>
    <property type="evidence" value="ECO:0007669"/>
    <property type="project" value="InterPro"/>
</dbReference>
<keyword evidence="1" id="KW-0961">Cell wall biogenesis/degradation</keyword>
<feature type="region of interest" description="Disordered" evidence="2">
    <location>
        <begin position="54"/>
        <end position="73"/>
    </location>
</feature>
<gene>
    <name evidence="1" type="primary">rlpA</name>
    <name evidence="4" type="ORF">GCM10010964_07620</name>
</gene>
<keyword evidence="1" id="KW-0456">Lyase</keyword>
<dbReference type="Pfam" id="PF05036">
    <property type="entry name" value="SPOR"/>
    <property type="match status" value="1"/>
</dbReference>
<evidence type="ECO:0000256" key="2">
    <source>
        <dbReference type="SAM" id="MobiDB-lite"/>
    </source>
</evidence>
<name>A0A8J2Z8W6_9PROT</name>
<comment type="similarity">
    <text evidence="1">Belongs to the RlpA family.</text>
</comment>
<feature type="domain" description="SPOR" evidence="3">
    <location>
        <begin position="224"/>
        <end position="301"/>
    </location>
</feature>
<dbReference type="GO" id="GO:0000270">
    <property type="term" value="P:peptidoglycan metabolic process"/>
    <property type="evidence" value="ECO:0007669"/>
    <property type="project" value="UniProtKB-UniRule"/>
</dbReference>